<keyword evidence="2" id="KW-1185">Reference proteome</keyword>
<protein>
    <submittedName>
        <fullName evidence="1">Uncharacterized protein</fullName>
    </submittedName>
</protein>
<accession>A0A812IVM1</accession>
<dbReference type="OrthoDB" id="422773at2759"/>
<dbReference type="EMBL" id="CAJNIZ010001260">
    <property type="protein sequence ID" value="CAE7186915.1"/>
    <property type="molecule type" value="Genomic_DNA"/>
</dbReference>
<name>A0A812IVM1_SYMPI</name>
<reference evidence="1" key="1">
    <citation type="submission" date="2021-02" db="EMBL/GenBank/DDBJ databases">
        <authorList>
            <person name="Dougan E. K."/>
            <person name="Rhodes N."/>
            <person name="Thang M."/>
            <person name="Chan C."/>
        </authorList>
    </citation>
    <scope>NUCLEOTIDE SEQUENCE</scope>
</reference>
<dbReference type="Proteomes" id="UP000649617">
    <property type="component" value="Unassembled WGS sequence"/>
</dbReference>
<evidence type="ECO:0000313" key="1">
    <source>
        <dbReference type="EMBL" id="CAE7186915.1"/>
    </source>
</evidence>
<evidence type="ECO:0000313" key="2">
    <source>
        <dbReference type="Proteomes" id="UP000649617"/>
    </source>
</evidence>
<organism evidence="1 2">
    <name type="scientific">Symbiodinium pilosum</name>
    <name type="common">Dinoflagellate</name>
    <dbReference type="NCBI Taxonomy" id="2952"/>
    <lineage>
        <taxon>Eukaryota</taxon>
        <taxon>Sar</taxon>
        <taxon>Alveolata</taxon>
        <taxon>Dinophyceae</taxon>
        <taxon>Suessiales</taxon>
        <taxon>Symbiodiniaceae</taxon>
        <taxon>Symbiodinium</taxon>
    </lineage>
</organism>
<proteinExistence type="predicted"/>
<feature type="non-terminal residue" evidence="1">
    <location>
        <position position="1"/>
    </location>
</feature>
<dbReference type="AlphaFoldDB" id="A0A812IVM1"/>
<comment type="caution">
    <text evidence="1">The sequence shown here is derived from an EMBL/GenBank/DDBJ whole genome shotgun (WGS) entry which is preliminary data.</text>
</comment>
<gene>
    <name evidence="1" type="ORF">SPIL2461_LOCUS1308</name>
</gene>
<sequence length="412" mass="45468">VVLPARLIQLQGTYNAGRMGACGTLDGTELLVDADTHSLAEIKQAIQRLEQDGHVVRTSVYAAPGRVRNHKWRNFMLTPGISFCPVSRNSLGEANDTAMVARVADIAGRSQKCQVALMVQDTGFLEAVKGAQVLALESSRDSSAKIRAILHADGTGSVQFCDPYASYDSSQQVEVVRSFLQDLAYDDGGYLVHAAAKFWVRNNLGSLAVFPQQCSTYALYEMLQEHPGQQSWKRHESNHAFVIPKTSPGSNNTSVKLYGSVLARRIFRGGGPFLLPDSPALTRSVLRRLGYLDDDLNTDVREAMLVFVNMSDNKYPVGSKYPEFIAKADGHPISGLWQAAPMDGRVRQLLGQRRLLEDAESASKSQVYEAMRSYAHTAKLQPSRTYNGYVWRILSHLTQGDPNRTEAVSFQL</sequence>